<evidence type="ECO:0000313" key="2">
    <source>
        <dbReference type="Proteomes" id="UP000518752"/>
    </source>
</evidence>
<dbReference type="AlphaFoldDB" id="A0A8H5HBQ7"/>
<accession>A0A8H5HBQ7</accession>
<name>A0A8H5HBQ7_9AGAR</name>
<evidence type="ECO:0000313" key="1">
    <source>
        <dbReference type="EMBL" id="KAF5380314.1"/>
    </source>
</evidence>
<dbReference type="EMBL" id="JAACJN010000064">
    <property type="protein sequence ID" value="KAF5380314.1"/>
    <property type="molecule type" value="Genomic_DNA"/>
</dbReference>
<dbReference type="SUPFAM" id="SSF51316">
    <property type="entry name" value="Mss4-like"/>
    <property type="match status" value="1"/>
</dbReference>
<protein>
    <submittedName>
        <fullName evidence="1">Uncharacterized protein</fullName>
    </submittedName>
</protein>
<organism evidence="1 2">
    <name type="scientific">Collybiopsis confluens</name>
    <dbReference type="NCBI Taxonomy" id="2823264"/>
    <lineage>
        <taxon>Eukaryota</taxon>
        <taxon>Fungi</taxon>
        <taxon>Dikarya</taxon>
        <taxon>Basidiomycota</taxon>
        <taxon>Agaricomycotina</taxon>
        <taxon>Agaricomycetes</taxon>
        <taxon>Agaricomycetidae</taxon>
        <taxon>Agaricales</taxon>
        <taxon>Marasmiineae</taxon>
        <taxon>Omphalotaceae</taxon>
        <taxon>Collybiopsis</taxon>
    </lineage>
</organism>
<comment type="caution">
    <text evidence="1">The sequence shown here is derived from an EMBL/GenBank/DDBJ whole genome shotgun (WGS) entry which is preliminary data.</text>
</comment>
<dbReference type="InterPro" id="IPR011057">
    <property type="entry name" value="Mss4-like_sf"/>
</dbReference>
<keyword evidence="2" id="KW-1185">Reference proteome</keyword>
<proteinExistence type="predicted"/>
<dbReference type="OrthoDB" id="9970124at2759"/>
<dbReference type="Proteomes" id="UP000518752">
    <property type="component" value="Unassembled WGS sequence"/>
</dbReference>
<sequence>MNWTKGKDHALTACDVYSVAGKPWKNRYRCKSCGAGITSFNSAKSKYSVWAGQLERDLETKKIKNWELIKPTVHIFYETRMLDVDDGMPKWDGYPEVSNRIG</sequence>
<gene>
    <name evidence="1" type="ORF">D9757_007944</name>
</gene>
<reference evidence="1 2" key="1">
    <citation type="journal article" date="2020" name="ISME J.">
        <title>Uncovering the hidden diversity of litter-decomposition mechanisms in mushroom-forming fungi.</title>
        <authorList>
            <person name="Floudas D."/>
            <person name="Bentzer J."/>
            <person name="Ahren D."/>
            <person name="Johansson T."/>
            <person name="Persson P."/>
            <person name="Tunlid A."/>
        </authorList>
    </citation>
    <scope>NUCLEOTIDE SEQUENCE [LARGE SCALE GENOMIC DNA]</scope>
    <source>
        <strain evidence="1 2">CBS 406.79</strain>
    </source>
</reference>